<accession>A0ABW5XM07</accession>
<dbReference type="Proteomes" id="UP001597601">
    <property type="component" value="Unassembled WGS sequence"/>
</dbReference>
<comment type="caution">
    <text evidence="2">The sequence shown here is derived from an EMBL/GenBank/DDBJ whole genome shotgun (WGS) entry which is preliminary data.</text>
</comment>
<keyword evidence="3" id="KW-1185">Reference proteome</keyword>
<feature type="transmembrane region" description="Helical" evidence="1">
    <location>
        <begin position="44"/>
        <end position="77"/>
    </location>
</feature>
<sequence length="109" mass="11508">MISTLYFIQFVAFYLWQLSAKSAKGGANSTITAKIISNKKAARILGAVLLLITAVGFVCAIGLLSGLCGFVVGLMGVGCLSVVLEPFNYLRLPGVVGLYFCCVALEILI</sequence>
<dbReference type="RefSeq" id="WP_377122342.1">
    <property type="nucleotide sequence ID" value="NZ_JBHUHN010000001.1"/>
</dbReference>
<evidence type="ECO:0008006" key="4">
    <source>
        <dbReference type="Google" id="ProtNLM"/>
    </source>
</evidence>
<name>A0ABW5XM07_9SPHI</name>
<gene>
    <name evidence="2" type="ORF">ACFSYC_00710</name>
</gene>
<dbReference type="EMBL" id="JBHUON010000001">
    <property type="protein sequence ID" value="MFD2863192.1"/>
    <property type="molecule type" value="Genomic_DNA"/>
</dbReference>
<feature type="transmembrane region" description="Helical" evidence="1">
    <location>
        <begin position="89"/>
        <end position="108"/>
    </location>
</feature>
<organism evidence="2 3">
    <name type="scientific">Mucilaginibacter antarcticus</name>
    <dbReference type="NCBI Taxonomy" id="1855725"/>
    <lineage>
        <taxon>Bacteria</taxon>
        <taxon>Pseudomonadati</taxon>
        <taxon>Bacteroidota</taxon>
        <taxon>Sphingobacteriia</taxon>
        <taxon>Sphingobacteriales</taxon>
        <taxon>Sphingobacteriaceae</taxon>
        <taxon>Mucilaginibacter</taxon>
    </lineage>
</organism>
<keyword evidence="1" id="KW-0812">Transmembrane</keyword>
<evidence type="ECO:0000313" key="3">
    <source>
        <dbReference type="Proteomes" id="UP001597601"/>
    </source>
</evidence>
<evidence type="ECO:0000256" key="1">
    <source>
        <dbReference type="SAM" id="Phobius"/>
    </source>
</evidence>
<evidence type="ECO:0000313" key="2">
    <source>
        <dbReference type="EMBL" id="MFD2863192.1"/>
    </source>
</evidence>
<keyword evidence="1" id="KW-1133">Transmembrane helix</keyword>
<proteinExistence type="predicted"/>
<keyword evidence="1" id="KW-0472">Membrane</keyword>
<reference evidence="3" key="1">
    <citation type="journal article" date="2019" name="Int. J. Syst. Evol. Microbiol.">
        <title>The Global Catalogue of Microorganisms (GCM) 10K type strain sequencing project: providing services to taxonomists for standard genome sequencing and annotation.</title>
        <authorList>
            <consortium name="The Broad Institute Genomics Platform"/>
            <consortium name="The Broad Institute Genome Sequencing Center for Infectious Disease"/>
            <person name="Wu L."/>
            <person name="Ma J."/>
        </authorList>
    </citation>
    <scope>NUCLEOTIDE SEQUENCE [LARGE SCALE GENOMIC DNA]</scope>
    <source>
        <strain evidence="3">KCTC 52232</strain>
    </source>
</reference>
<protein>
    <recommendedName>
        <fullName evidence="4">DoxX-like protein</fullName>
    </recommendedName>
</protein>